<feature type="region of interest" description="Disordered" evidence="1">
    <location>
        <begin position="1"/>
        <end position="48"/>
    </location>
</feature>
<keyword evidence="3" id="KW-1185">Reference proteome</keyword>
<name>A0A844XVQ1_9SPHN</name>
<dbReference type="Proteomes" id="UP000448199">
    <property type="component" value="Unassembled WGS sequence"/>
</dbReference>
<reference evidence="2 3" key="1">
    <citation type="submission" date="2019-12" db="EMBL/GenBank/DDBJ databases">
        <title>Genomic-based taxomic classification of the family Erythrobacteraceae.</title>
        <authorList>
            <person name="Xu L."/>
        </authorList>
    </citation>
    <scope>NUCLEOTIDE SEQUENCE [LARGE SCALE GENOMIC DNA]</scope>
    <source>
        <strain evidence="2 3">DSM 17792</strain>
    </source>
</reference>
<gene>
    <name evidence="2" type="ORF">GRI69_12290</name>
</gene>
<evidence type="ECO:0000313" key="3">
    <source>
        <dbReference type="Proteomes" id="UP000448199"/>
    </source>
</evidence>
<accession>A0A844XVQ1</accession>
<proteinExistence type="predicted"/>
<evidence type="ECO:0000256" key="1">
    <source>
        <dbReference type="SAM" id="MobiDB-lite"/>
    </source>
</evidence>
<evidence type="ECO:0000313" key="2">
    <source>
        <dbReference type="EMBL" id="MXO49038.1"/>
    </source>
</evidence>
<dbReference type="OrthoDB" id="7282816at2"/>
<protein>
    <submittedName>
        <fullName evidence="2">Uncharacterized protein</fullName>
    </submittedName>
</protein>
<sequence>MTRKRTPLAPSANPVSPATETPPEVQQAAALPVTEPDAPELDAHGFDPSEYQWLPVRRKPRKDGWTPQRQRDLIAALAGTGSLEFACMEVGMSKSSAHRLRRSPGAEQFSAAWDVALEHAAKVLLDTAFERAFNGSTEPVFDRDGCRTGTRYRQNDRLLMFLLRAYMPGRFRHAHRDWRASDEALPPAPEPMDKVLAQLEPVPPAQPHLLLAPDELEDAVFRADTLPPGELPRWHRGEGDAEAGADINKMLEEKYDRMMRDLEDARRNPKNG</sequence>
<comment type="caution">
    <text evidence="2">The sequence shown here is derived from an EMBL/GenBank/DDBJ whole genome shotgun (WGS) entry which is preliminary data.</text>
</comment>
<dbReference type="EMBL" id="WTYC01000006">
    <property type="protein sequence ID" value="MXO49038.1"/>
    <property type="molecule type" value="Genomic_DNA"/>
</dbReference>
<organism evidence="2 3">
    <name type="scientific">Qipengyuania vulgaris</name>
    <dbReference type="NCBI Taxonomy" id="291985"/>
    <lineage>
        <taxon>Bacteria</taxon>
        <taxon>Pseudomonadati</taxon>
        <taxon>Pseudomonadota</taxon>
        <taxon>Alphaproteobacteria</taxon>
        <taxon>Sphingomonadales</taxon>
        <taxon>Erythrobacteraceae</taxon>
        <taxon>Qipengyuania</taxon>
    </lineage>
</organism>
<dbReference type="AlphaFoldDB" id="A0A844XVQ1"/>
<dbReference type="RefSeq" id="WP_160728570.1">
    <property type="nucleotide sequence ID" value="NZ_WTYC01000006.1"/>
</dbReference>